<feature type="non-terminal residue" evidence="5">
    <location>
        <position position="1"/>
    </location>
</feature>
<dbReference type="InterPro" id="IPR029030">
    <property type="entry name" value="Caspase-like_dom_sf"/>
</dbReference>
<sequence length="232" mass="26449">KRLFDPVFSAHAHFDQLHKLRKGLVEGSNKTLITGLLDDLLEEKIFNDGEVEYIKEQYTLSSDKMRHLVDTVRKKGDASSNILIQKVSERDLMLSEKLGITVPTELSLPKQETKFESPSQKKPLLPKQEQNVEPPSQATINGITLCSEKEYERISQDEQDHIYSIKPREERTRLALIICNDKFNDDKLAKRNGAECDVDGMEKLLCGLGYKTVKKKQLDSAGDAEHNERFCC</sequence>
<organism evidence="5 6">
    <name type="scientific">Staurois parvus</name>
    <dbReference type="NCBI Taxonomy" id="386267"/>
    <lineage>
        <taxon>Eukaryota</taxon>
        <taxon>Metazoa</taxon>
        <taxon>Chordata</taxon>
        <taxon>Craniata</taxon>
        <taxon>Vertebrata</taxon>
        <taxon>Euteleostomi</taxon>
        <taxon>Amphibia</taxon>
        <taxon>Batrachia</taxon>
        <taxon>Anura</taxon>
        <taxon>Neobatrachia</taxon>
        <taxon>Ranoidea</taxon>
        <taxon>Ranidae</taxon>
        <taxon>Staurois</taxon>
    </lineage>
</organism>
<evidence type="ECO:0000259" key="3">
    <source>
        <dbReference type="PROSITE" id="PS50208"/>
    </source>
</evidence>
<feature type="domain" description="Caspase family p20" evidence="3">
    <location>
        <begin position="171"/>
        <end position="218"/>
    </location>
</feature>
<dbReference type="Gene3D" id="3.40.50.1460">
    <property type="match status" value="1"/>
</dbReference>
<dbReference type="EMBL" id="CATNWA010014695">
    <property type="protein sequence ID" value="CAI9574881.1"/>
    <property type="molecule type" value="Genomic_DNA"/>
</dbReference>
<dbReference type="InterPro" id="IPR001315">
    <property type="entry name" value="CARD"/>
</dbReference>
<dbReference type="InterPro" id="IPR002398">
    <property type="entry name" value="Pept_C14"/>
</dbReference>
<dbReference type="PRINTS" id="PR00376">
    <property type="entry name" value="IL1BCENZYME"/>
</dbReference>
<dbReference type="SMART" id="SM00114">
    <property type="entry name" value="CARD"/>
    <property type="match status" value="1"/>
</dbReference>
<evidence type="ECO:0000313" key="5">
    <source>
        <dbReference type="EMBL" id="CAI9574881.1"/>
    </source>
</evidence>
<dbReference type="Pfam" id="PF00656">
    <property type="entry name" value="Peptidase_C14"/>
    <property type="match status" value="1"/>
</dbReference>
<protein>
    <submittedName>
        <fullName evidence="5">Uncharacterized protein</fullName>
    </submittedName>
</protein>
<keyword evidence="6" id="KW-1185">Reference proteome</keyword>
<gene>
    <name evidence="5" type="ORF">SPARVUS_LOCUS8057706</name>
</gene>
<comment type="similarity">
    <text evidence="1">Belongs to the peptidase C14A family.</text>
</comment>
<evidence type="ECO:0000259" key="4">
    <source>
        <dbReference type="PROSITE" id="PS50209"/>
    </source>
</evidence>
<dbReference type="InterPro" id="IPR011029">
    <property type="entry name" value="DEATH-like_dom_sf"/>
</dbReference>
<feature type="domain" description="CARD" evidence="4">
    <location>
        <begin position="9"/>
        <end position="91"/>
    </location>
</feature>
<dbReference type="InterPro" id="IPR015917">
    <property type="entry name" value="Pept_C14A"/>
</dbReference>
<evidence type="ECO:0000256" key="2">
    <source>
        <dbReference type="SAM" id="MobiDB-lite"/>
    </source>
</evidence>
<dbReference type="PANTHER" id="PTHR47901">
    <property type="entry name" value="CASPASE RECRUITMENT DOMAIN-CONTAINING PROTEIN 18"/>
    <property type="match status" value="1"/>
</dbReference>
<proteinExistence type="inferred from homology"/>
<dbReference type="InterPro" id="IPR001309">
    <property type="entry name" value="Pept_C14_p20"/>
</dbReference>
<name>A0ABN9DTV3_9NEOB</name>
<reference evidence="5" key="1">
    <citation type="submission" date="2023-05" db="EMBL/GenBank/DDBJ databases">
        <authorList>
            <person name="Stuckert A."/>
        </authorList>
    </citation>
    <scope>NUCLEOTIDE SEQUENCE</scope>
</reference>
<dbReference type="PANTHER" id="PTHR47901:SF3">
    <property type="entry name" value="CASPASE-1"/>
    <property type="match status" value="1"/>
</dbReference>
<dbReference type="SUPFAM" id="SSF47986">
    <property type="entry name" value="DEATH domain"/>
    <property type="match status" value="1"/>
</dbReference>
<dbReference type="PROSITE" id="PS50209">
    <property type="entry name" value="CARD"/>
    <property type="match status" value="1"/>
</dbReference>
<feature type="region of interest" description="Disordered" evidence="2">
    <location>
        <begin position="109"/>
        <end position="136"/>
    </location>
</feature>
<dbReference type="SUPFAM" id="SSF52129">
    <property type="entry name" value="Caspase-like"/>
    <property type="match status" value="1"/>
</dbReference>
<evidence type="ECO:0000313" key="6">
    <source>
        <dbReference type="Proteomes" id="UP001162483"/>
    </source>
</evidence>
<dbReference type="Gene3D" id="1.10.533.10">
    <property type="entry name" value="Death Domain, Fas"/>
    <property type="match status" value="1"/>
</dbReference>
<dbReference type="Pfam" id="PF00619">
    <property type="entry name" value="CARD"/>
    <property type="match status" value="1"/>
</dbReference>
<comment type="caution">
    <text evidence="5">The sequence shown here is derived from an EMBL/GenBank/DDBJ whole genome shotgun (WGS) entry which is preliminary data.</text>
</comment>
<dbReference type="Proteomes" id="UP001162483">
    <property type="component" value="Unassembled WGS sequence"/>
</dbReference>
<accession>A0ABN9DTV3</accession>
<evidence type="ECO:0000256" key="1">
    <source>
        <dbReference type="ARBA" id="ARBA00010134"/>
    </source>
</evidence>
<dbReference type="InterPro" id="IPR011600">
    <property type="entry name" value="Pept_C14_caspase"/>
</dbReference>
<dbReference type="PROSITE" id="PS50208">
    <property type="entry name" value="CASPASE_P20"/>
    <property type="match status" value="1"/>
</dbReference>